<proteinExistence type="predicted"/>
<organism evidence="1 2">
    <name type="scientific">Crotalus adamanteus</name>
    <name type="common">Eastern diamondback rattlesnake</name>
    <dbReference type="NCBI Taxonomy" id="8729"/>
    <lineage>
        <taxon>Eukaryota</taxon>
        <taxon>Metazoa</taxon>
        <taxon>Chordata</taxon>
        <taxon>Craniata</taxon>
        <taxon>Vertebrata</taxon>
        <taxon>Euteleostomi</taxon>
        <taxon>Lepidosauria</taxon>
        <taxon>Squamata</taxon>
        <taxon>Bifurcata</taxon>
        <taxon>Unidentata</taxon>
        <taxon>Episquamata</taxon>
        <taxon>Toxicofera</taxon>
        <taxon>Serpentes</taxon>
        <taxon>Colubroidea</taxon>
        <taxon>Viperidae</taxon>
        <taxon>Crotalinae</taxon>
        <taxon>Crotalus</taxon>
    </lineage>
</organism>
<accession>A0AAW1BPP7</accession>
<evidence type="ECO:0000313" key="2">
    <source>
        <dbReference type="Proteomes" id="UP001474421"/>
    </source>
</evidence>
<gene>
    <name evidence="1" type="ORF">NXF25_009001</name>
</gene>
<sequence>MIYKLVSTSKLSLTNNTDSGLPYLKYSNYSFFFSSLDFFQVVISHCMVYQIPPQSFEMPCIPARIAEDGPTWQDVHGTIGANATVLVAEDNFLCCHWSDTYMNCFAYTAEMEAKAFISSRIVDSTLQQIDLICNLQFWTNETTEELFCIVKLSTKSPYLNEDFTVNLLHAL</sequence>
<reference evidence="1 2" key="1">
    <citation type="journal article" date="2024" name="Proc. Natl. Acad. Sci. U.S.A.">
        <title>The genetic regulatory architecture and epigenomic basis for age-related changes in rattlesnake venom.</title>
        <authorList>
            <person name="Hogan M.P."/>
            <person name="Holding M.L."/>
            <person name="Nystrom G.S."/>
            <person name="Colston T.J."/>
            <person name="Bartlett D.A."/>
            <person name="Mason A.J."/>
            <person name="Ellsworth S.A."/>
            <person name="Rautsaw R.M."/>
            <person name="Lawrence K.C."/>
            <person name="Strickland J.L."/>
            <person name="He B."/>
            <person name="Fraser P."/>
            <person name="Margres M.J."/>
            <person name="Gilbert D.M."/>
            <person name="Gibbs H.L."/>
            <person name="Parkinson C.L."/>
            <person name="Rokyta D.R."/>
        </authorList>
    </citation>
    <scope>NUCLEOTIDE SEQUENCE [LARGE SCALE GENOMIC DNA]</scope>
    <source>
        <strain evidence="1">DRR0105</strain>
    </source>
</reference>
<dbReference type="EMBL" id="JAOTOJ010000003">
    <property type="protein sequence ID" value="KAK9404174.1"/>
    <property type="molecule type" value="Genomic_DNA"/>
</dbReference>
<dbReference type="AlphaFoldDB" id="A0AAW1BPP7"/>
<keyword evidence="1" id="KW-0675">Receptor</keyword>
<evidence type="ECO:0000313" key="1">
    <source>
        <dbReference type="EMBL" id="KAK9404174.1"/>
    </source>
</evidence>
<protein>
    <submittedName>
        <fullName evidence="1">LEPR: Leptin receptor</fullName>
    </submittedName>
</protein>
<comment type="caution">
    <text evidence="1">The sequence shown here is derived from an EMBL/GenBank/DDBJ whole genome shotgun (WGS) entry which is preliminary data.</text>
</comment>
<name>A0AAW1BPP7_CROAD</name>
<dbReference type="Proteomes" id="UP001474421">
    <property type="component" value="Unassembled WGS sequence"/>
</dbReference>
<keyword evidence="2" id="KW-1185">Reference proteome</keyword>